<evidence type="ECO:0000256" key="1">
    <source>
        <dbReference type="ARBA" id="ARBA00022737"/>
    </source>
</evidence>
<dbReference type="AlphaFoldDB" id="A0A968GH26"/>
<evidence type="ECO:0000313" key="4">
    <source>
        <dbReference type="EMBL" id="NIZ68864.1"/>
    </source>
</evidence>
<feature type="repeat" description="TPR" evidence="3">
    <location>
        <begin position="61"/>
        <end position="94"/>
    </location>
</feature>
<name>A0A968GH26_9SPIO</name>
<accession>A0A968GH26</accession>
<dbReference type="SUPFAM" id="SSF48452">
    <property type="entry name" value="TPR-like"/>
    <property type="match status" value="1"/>
</dbReference>
<dbReference type="EMBL" id="JAATLM010000001">
    <property type="protein sequence ID" value="NIZ68864.1"/>
    <property type="molecule type" value="Genomic_DNA"/>
</dbReference>
<protein>
    <submittedName>
        <fullName evidence="4">Tetratricopeptide repeat protein</fullName>
    </submittedName>
</protein>
<dbReference type="SMART" id="SM00028">
    <property type="entry name" value="TPR"/>
    <property type="match status" value="5"/>
</dbReference>
<keyword evidence="2 3" id="KW-0802">TPR repeat</keyword>
<dbReference type="InterPro" id="IPR019734">
    <property type="entry name" value="TPR_rpt"/>
</dbReference>
<dbReference type="Pfam" id="PF13432">
    <property type="entry name" value="TPR_16"/>
    <property type="match status" value="1"/>
</dbReference>
<dbReference type="InterPro" id="IPR011990">
    <property type="entry name" value="TPR-like_helical_dom_sf"/>
</dbReference>
<feature type="repeat" description="TPR" evidence="3">
    <location>
        <begin position="95"/>
        <end position="128"/>
    </location>
</feature>
<evidence type="ECO:0000313" key="5">
    <source>
        <dbReference type="Proteomes" id="UP000778951"/>
    </source>
</evidence>
<dbReference type="Proteomes" id="UP000778951">
    <property type="component" value="Unassembled WGS sequence"/>
</dbReference>
<organism evidence="4 5">
    <name type="scientific">Entomospira culicis</name>
    <dbReference type="NCBI Taxonomy" id="2719989"/>
    <lineage>
        <taxon>Bacteria</taxon>
        <taxon>Pseudomonadati</taxon>
        <taxon>Spirochaetota</taxon>
        <taxon>Spirochaetia</taxon>
        <taxon>Spirochaetales</taxon>
        <taxon>Spirochaetaceae</taxon>
        <taxon>Entomospira</taxon>
    </lineage>
</organism>
<dbReference type="InterPro" id="IPR051012">
    <property type="entry name" value="CellSynth/LPSAsmb/PSIAsmb"/>
</dbReference>
<proteinExistence type="predicted"/>
<evidence type="ECO:0000256" key="2">
    <source>
        <dbReference type="ARBA" id="ARBA00022803"/>
    </source>
</evidence>
<dbReference type="Pfam" id="PF00515">
    <property type="entry name" value="TPR_1"/>
    <property type="match status" value="1"/>
</dbReference>
<comment type="caution">
    <text evidence="4">The sequence shown here is derived from an EMBL/GenBank/DDBJ whole genome shotgun (WGS) entry which is preliminary data.</text>
</comment>
<dbReference type="Pfam" id="PF13181">
    <property type="entry name" value="TPR_8"/>
    <property type="match status" value="1"/>
</dbReference>
<keyword evidence="1" id="KW-0677">Repeat</keyword>
<sequence length="221" mass="25419">MRRAWFIALIWNSVVLMSGFANEPIEPIERIELAREAYRAGNYAQADRLYRDVVRFAPDVARYRFEHGMVYVALKRWTMAKSSMERAIALDPEHLLAHYNLAQIHLQMRKPALAKASYQRAIALRPDFVPAYINLANLLLKEKAYDEAQALYQAVVALDLGVADAYLGIAISAFYLDDFVMAEEYIEQFILQRPRDARGLHWQKIIADALQTPAMEDEINN</sequence>
<keyword evidence="5" id="KW-1185">Reference proteome</keyword>
<dbReference type="PANTHER" id="PTHR45586:SF1">
    <property type="entry name" value="LIPOPOLYSACCHARIDE ASSEMBLY PROTEIN B"/>
    <property type="match status" value="1"/>
</dbReference>
<dbReference type="Gene3D" id="1.25.40.10">
    <property type="entry name" value="Tetratricopeptide repeat domain"/>
    <property type="match status" value="2"/>
</dbReference>
<evidence type="ECO:0000256" key="3">
    <source>
        <dbReference type="PROSITE-ProRule" id="PRU00339"/>
    </source>
</evidence>
<dbReference type="RefSeq" id="WP_167694979.1">
    <property type="nucleotide sequence ID" value="NZ_CP118181.1"/>
</dbReference>
<dbReference type="PANTHER" id="PTHR45586">
    <property type="entry name" value="TPR REPEAT-CONTAINING PROTEIN PA4667"/>
    <property type="match status" value="1"/>
</dbReference>
<dbReference type="PROSITE" id="PS50005">
    <property type="entry name" value="TPR"/>
    <property type="match status" value="2"/>
</dbReference>
<gene>
    <name evidence="4" type="ORF">HCT48_01340</name>
</gene>
<reference evidence="4" key="1">
    <citation type="submission" date="2020-03" db="EMBL/GenBank/DDBJ databases">
        <title>Spirochaetal bacteria isolated from arthropods constitute a novel genus Entomospira genus novum within the order Spirochaetales.</title>
        <authorList>
            <person name="Grana-Miraglia L."/>
            <person name="Sikutova S."/>
            <person name="Fingerle V."/>
            <person name="Sing A."/>
            <person name="Castillo-Ramirez S."/>
            <person name="Margos G."/>
            <person name="Rudolf I."/>
        </authorList>
    </citation>
    <scope>NUCLEOTIDE SEQUENCE</scope>
    <source>
        <strain evidence="4">BR149</strain>
    </source>
</reference>